<evidence type="ECO:0000256" key="2">
    <source>
        <dbReference type="ARBA" id="ARBA00023316"/>
    </source>
</evidence>
<evidence type="ECO:0000256" key="1">
    <source>
        <dbReference type="ARBA" id="ARBA00023239"/>
    </source>
</evidence>
<dbReference type="RefSeq" id="WP_108369743.1">
    <property type="nucleotide sequence ID" value="NZ_CP028811.1"/>
</dbReference>
<dbReference type="InterPro" id="IPR036908">
    <property type="entry name" value="RlpA-like_sf"/>
</dbReference>
<comment type="subcellular location">
    <subcellularLocation>
        <location evidence="3">Cell membrane</location>
        <topology evidence="3">Lipid-anchor</topology>
    </subcellularLocation>
</comment>
<evidence type="ECO:0000259" key="6">
    <source>
        <dbReference type="Pfam" id="PF03330"/>
    </source>
</evidence>
<keyword evidence="5" id="KW-0732">Signal</keyword>
<keyword evidence="2 3" id="KW-0961">Cell wall biogenesis/degradation</keyword>
<keyword evidence="3" id="KW-0472">Membrane</keyword>
<dbReference type="GO" id="GO:0000270">
    <property type="term" value="P:peptidoglycan metabolic process"/>
    <property type="evidence" value="ECO:0007669"/>
    <property type="project" value="UniProtKB-UniRule"/>
</dbReference>
<comment type="function">
    <text evidence="3">Lytic transglycosylase with a strong preference for naked glycan strands that lack stem peptides.</text>
</comment>
<dbReference type="PANTHER" id="PTHR34183:SF8">
    <property type="entry name" value="ENDOLYTIC PEPTIDOGLYCAN TRANSGLYCOSYLASE RLPA-RELATED"/>
    <property type="match status" value="1"/>
</dbReference>
<dbReference type="InterPro" id="IPR009009">
    <property type="entry name" value="RlpA-like_DPBB"/>
</dbReference>
<evidence type="ECO:0000256" key="4">
    <source>
        <dbReference type="RuleBase" id="RU003495"/>
    </source>
</evidence>
<dbReference type="HAMAP" id="MF_02071">
    <property type="entry name" value="RlpA"/>
    <property type="match status" value="1"/>
</dbReference>
<keyword evidence="3" id="KW-1003">Cell membrane</keyword>
<dbReference type="CDD" id="cd22268">
    <property type="entry name" value="DPBB_RlpA-like"/>
    <property type="match status" value="1"/>
</dbReference>
<dbReference type="GO" id="GO:0005886">
    <property type="term" value="C:plasma membrane"/>
    <property type="evidence" value="ECO:0007669"/>
    <property type="project" value="UniProtKB-SubCell"/>
</dbReference>
<dbReference type="NCBIfam" id="TIGR00413">
    <property type="entry name" value="rlpA"/>
    <property type="match status" value="1"/>
</dbReference>
<dbReference type="EMBL" id="CP028811">
    <property type="protein sequence ID" value="AWA29157.1"/>
    <property type="molecule type" value="Genomic_DNA"/>
</dbReference>
<name>A0A2S0RAT9_9FLAO</name>
<comment type="similarity">
    <text evidence="3 4">Belongs to the RlpA family.</text>
</comment>
<keyword evidence="3 7" id="KW-0449">Lipoprotein</keyword>
<dbReference type="GO" id="GO:0008932">
    <property type="term" value="F:lytic endotransglycosylase activity"/>
    <property type="evidence" value="ECO:0007669"/>
    <property type="project" value="UniProtKB-UniRule"/>
</dbReference>
<dbReference type="KEGG" id="fmg:HYN48_03105"/>
<dbReference type="SUPFAM" id="SSF50685">
    <property type="entry name" value="Barwin-like endoglucanases"/>
    <property type="match status" value="1"/>
</dbReference>
<accession>A0A2S0RAT9</accession>
<feature type="chain" id="PRO_5015793508" description="Probable endolytic peptidoglycan transglycosylase RlpA" evidence="5">
    <location>
        <begin position="21"/>
        <end position="126"/>
    </location>
</feature>
<dbReference type="PROSITE" id="PS51257">
    <property type="entry name" value="PROKAR_LIPOPROTEIN"/>
    <property type="match status" value="1"/>
</dbReference>
<dbReference type="OrthoDB" id="9779128at2"/>
<feature type="domain" description="RlpA-like protein double-psi beta-barrel" evidence="6">
    <location>
        <begin position="35"/>
        <end position="121"/>
    </location>
</feature>
<evidence type="ECO:0000256" key="3">
    <source>
        <dbReference type="HAMAP-Rule" id="MF_02071"/>
    </source>
</evidence>
<organism evidence="7 8">
    <name type="scientific">Flavobacterium magnum</name>
    <dbReference type="NCBI Taxonomy" id="2162713"/>
    <lineage>
        <taxon>Bacteria</taxon>
        <taxon>Pseudomonadati</taxon>
        <taxon>Bacteroidota</taxon>
        <taxon>Flavobacteriia</taxon>
        <taxon>Flavobacteriales</taxon>
        <taxon>Flavobacteriaceae</taxon>
        <taxon>Flavobacterium</taxon>
    </lineage>
</organism>
<evidence type="ECO:0000256" key="5">
    <source>
        <dbReference type="SAM" id="SignalP"/>
    </source>
</evidence>
<protein>
    <recommendedName>
        <fullName evidence="3">Probable endolytic peptidoglycan transglycosylase RlpA</fullName>
        <ecNumber evidence="3">4.2.2.-</ecNumber>
    </recommendedName>
</protein>
<evidence type="ECO:0000313" key="8">
    <source>
        <dbReference type="Proteomes" id="UP000244193"/>
    </source>
</evidence>
<dbReference type="AlphaFoldDB" id="A0A2S0RAT9"/>
<dbReference type="Proteomes" id="UP000244193">
    <property type="component" value="Chromosome"/>
</dbReference>
<dbReference type="InterPro" id="IPR012997">
    <property type="entry name" value="RplA"/>
</dbReference>
<keyword evidence="8" id="KW-1185">Reference proteome</keyword>
<dbReference type="EC" id="4.2.2.-" evidence="3"/>
<dbReference type="InterPro" id="IPR034718">
    <property type="entry name" value="RlpA"/>
</dbReference>
<evidence type="ECO:0000313" key="7">
    <source>
        <dbReference type="EMBL" id="AWA29157.1"/>
    </source>
</evidence>
<keyword evidence="1 3" id="KW-0456">Lyase</keyword>
<dbReference type="GO" id="GO:0071555">
    <property type="term" value="P:cell wall organization"/>
    <property type="evidence" value="ECO:0007669"/>
    <property type="project" value="UniProtKB-KW"/>
</dbReference>
<reference evidence="7 8" key="1">
    <citation type="submission" date="2018-04" db="EMBL/GenBank/DDBJ databases">
        <title>Genome sequencing of Flavobacterium sp. HYN0048.</title>
        <authorList>
            <person name="Yi H."/>
            <person name="Baek C."/>
        </authorList>
    </citation>
    <scope>NUCLEOTIDE SEQUENCE [LARGE SCALE GENOMIC DNA]</scope>
    <source>
        <strain evidence="7 8">HYN0048</strain>
    </source>
</reference>
<feature type="signal peptide" evidence="5">
    <location>
        <begin position="1"/>
        <end position="20"/>
    </location>
</feature>
<dbReference type="Pfam" id="PF03330">
    <property type="entry name" value="DPBB_1"/>
    <property type="match status" value="1"/>
</dbReference>
<keyword evidence="3" id="KW-0564">Palmitate</keyword>
<dbReference type="PANTHER" id="PTHR34183">
    <property type="entry name" value="ENDOLYTIC PEPTIDOGLYCAN TRANSGLYCOSYLASE RLPA"/>
    <property type="match status" value="1"/>
</dbReference>
<gene>
    <name evidence="3" type="primary">rlpA</name>
    <name evidence="7" type="ORF">HYN48_03105</name>
</gene>
<sequence length="126" mass="13774">MKTLRFIAVFTLLLAASACGSGKNASGSFYKRHVEVSYYGDKFNGRKTASGEKFSNSKKTAAHRSLAFGTKIKVTNVANDKSVIVTINDRGPQKSGRELDLSKSAFMEITDNKNHGTLKVDIQLIK</sequence>
<dbReference type="Gene3D" id="2.40.40.10">
    <property type="entry name" value="RlpA-like domain"/>
    <property type="match status" value="1"/>
</dbReference>
<proteinExistence type="inferred from homology"/>